<accession>A0A6J7PBT7</accession>
<dbReference type="EMBL" id="CAFBOZ010000091">
    <property type="protein sequence ID" value="CAB5002857.1"/>
    <property type="molecule type" value="Genomic_DNA"/>
</dbReference>
<protein>
    <submittedName>
        <fullName evidence="1">Unannotated protein</fullName>
    </submittedName>
</protein>
<reference evidence="1" key="1">
    <citation type="submission" date="2020-05" db="EMBL/GenBank/DDBJ databases">
        <authorList>
            <person name="Chiriac C."/>
            <person name="Salcher M."/>
            <person name="Ghai R."/>
            <person name="Kavagutti S V."/>
        </authorList>
    </citation>
    <scope>NUCLEOTIDE SEQUENCE</scope>
</reference>
<evidence type="ECO:0000313" key="1">
    <source>
        <dbReference type="EMBL" id="CAB5002857.1"/>
    </source>
</evidence>
<gene>
    <name evidence="1" type="ORF">UFOPK3992_00755</name>
</gene>
<sequence>MAIGTGATKIAVACPFCNVMLNDGVTSRKQEGAARAEVEVLDLASLLLASVKND</sequence>
<organism evidence="1">
    <name type="scientific">freshwater metagenome</name>
    <dbReference type="NCBI Taxonomy" id="449393"/>
    <lineage>
        <taxon>unclassified sequences</taxon>
        <taxon>metagenomes</taxon>
        <taxon>ecological metagenomes</taxon>
    </lineage>
</organism>
<dbReference type="AlphaFoldDB" id="A0A6J7PBT7"/>
<name>A0A6J7PBT7_9ZZZZ</name>
<proteinExistence type="predicted"/>